<protein>
    <recommendedName>
        <fullName evidence="2">Lcl C-terminal domain-containing protein</fullName>
    </recommendedName>
</protein>
<sequence>MFKRIHWVLVLLCVTGTAVAQNCRDDILAGVVPPHFQDNGDGTITDLATGLIWKQCTEGSNGSDCGEGHPALFTYPVALRIAADAEFAGSDHWRLPTKEELDTLADRNCQDPVIDIRYFPNTPADWFWSASTGGGATYYAWGVNFADGKVGGDAKSGIGYVRLVRYGP</sequence>
<evidence type="ECO:0000313" key="3">
    <source>
        <dbReference type="EMBL" id="AGA89310.1"/>
    </source>
</evidence>
<evidence type="ECO:0000259" key="2">
    <source>
        <dbReference type="Pfam" id="PF07603"/>
    </source>
</evidence>
<dbReference type="PANTHER" id="PTHR35812:SF1">
    <property type="entry name" value="LIPOPROTEIN"/>
    <property type="match status" value="1"/>
</dbReference>
<dbReference type="Pfam" id="PF07603">
    <property type="entry name" value="Lcl_C"/>
    <property type="match status" value="1"/>
</dbReference>
<gene>
    <name evidence="3" type="ORF">Thimo_0451</name>
</gene>
<dbReference type="EMBL" id="CP003051">
    <property type="protein sequence ID" value="AGA89310.1"/>
    <property type="molecule type" value="Genomic_DNA"/>
</dbReference>
<dbReference type="eggNOG" id="COG0515">
    <property type="taxonomic scope" value="Bacteria"/>
</dbReference>
<dbReference type="HOGENOM" id="CLU_101405_1_0_6"/>
<keyword evidence="4" id="KW-1185">Reference proteome</keyword>
<feature type="signal peptide" evidence="1">
    <location>
        <begin position="1"/>
        <end position="20"/>
    </location>
</feature>
<organism evidence="3 4">
    <name type="scientific">Thioflavicoccus mobilis 8321</name>
    <dbReference type="NCBI Taxonomy" id="765912"/>
    <lineage>
        <taxon>Bacteria</taxon>
        <taxon>Pseudomonadati</taxon>
        <taxon>Pseudomonadota</taxon>
        <taxon>Gammaproteobacteria</taxon>
        <taxon>Chromatiales</taxon>
        <taxon>Chromatiaceae</taxon>
        <taxon>Thioflavicoccus</taxon>
    </lineage>
</organism>
<dbReference type="Proteomes" id="UP000010816">
    <property type="component" value="Chromosome"/>
</dbReference>
<dbReference type="KEGG" id="tmb:Thimo_0451"/>
<dbReference type="PANTHER" id="PTHR35812">
    <property type="entry name" value="LIPOPROTEIN"/>
    <property type="match status" value="1"/>
</dbReference>
<feature type="domain" description="Lcl C-terminal" evidence="2">
    <location>
        <begin position="42"/>
        <end position="165"/>
    </location>
</feature>
<name>L0GVB5_9GAMM</name>
<evidence type="ECO:0000256" key="1">
    <source>
        <dbReference type="SAM" id="SignalP"/>
    </source>
</evidence>
<dbReference type="OrthoDB" id="9793251at2"/>
<accession>L0GVB5</accession>
<dbReference type="AlphaFoldDB" id="L0GVB5"/>
<evidence type="ECO:0000313" key="4">
    <source>
        <dbReference type="Proteomes" id="UP000010816"/>
    </source>
</evidence>
<proteinExistence type="predicted"/>
<reference evidence="3 4" key="1">
    <citation type="submission" date="2011-09" db="EMBL/GenBank/DDBJ databases">
        <title>Complete sequence of chromosome of Thioflavicoccus mobilis 8321.</title>
        <authorList>
            <consortium name="US DOE Joint Genome Institute"/>
            <person name="Lucas S."/>
            <person name="Han J."/>
            <person name="Lapidus A."/>
            <person name="Cheng J.-F."/>
            <person name="Goodwin L."/>
            <person name="Pitluck S."/>
            <person name="Peters L."/>
            <person name="Ovchinnikova G."/>
            <person name="Lu M."/>
            <person name="Detter J.C."/>
            <person name="Han C."/>
            <person name="Tapia R."/>
            <person name="Land M."/>
            <person name="Hauser L."/>
            <person name="Kyrpides N."/>
            <person name="Ivanova N."/>
            <person name="Pagani I."/>
            <person name="Vogl K."/>
            <person name="Liu Z."/>
            <person name="Imhoff J."/>
            <person name="Thiel V."/>
            <person name="Frigaard N.-U."/>
            <person name="Bryant D."/>
            <person name="Woyke T."/>
        </authorList>
    </citation>
    <scope>NUCLEOTIDE SEQUENCE [LARGE SCALE GENOMIC DNA]</scope>
    <source>
        <strain evidence="3 4">8321</strain>
    </source>
</reference>
<feature type="chain" id="PRO_5003943053" description="Lcl C-terminal domain-containing protein" evidence="1">
    <location>
        <begin position="21"/>
        <end position="168"/>
    </location>
</feature>
<dbReference type="RefSeq" id="WP_015279458.1">
    <property type="nucleotide sequence ID" value="NC_019940.1"/>
</dbReference>
<dbReference type="InterPro" id="IPR011460">
    <property type="entry name" value="Lcl_C"/>
</dbReference>
<keyword evidence="1" id="KW-0732">Signal</keyword>